<evidence type="ECO:0000256" key="2">
    <source>
        <dbReference type="ARBA" id="ARBA00022630"/>
    </source>
</evidence>
<dbReference type="InterPro" id="IPR029479">
    <property type="entry name" value="Nitroreductase"/>
</dbReference>
<dbReference type="PANTHER" id="PTHR43425:SF2">
    <property type="entry name" value="OXYGEN-INSENSITIVE NADPH NITROREDUCTASE"/>
    <property type="match status" value="1"/>
</dbReference>
<protein>
    <submittedName>
        <fullName evidence="7">Nitroreductase</fullName>
    </submittedName>
</protein>
<dbReference type="Proteomes" id="UP001497493">
    <property type="component" value="Chromosome"/>
</dbReference>
<dbReference type="InterPro" id="IPR000415">
    <property type="entry name" value="Nitroreductase-like"/>
</dbReference>
<evidence type="ECO:0000313" key="7">
    <source>
        <dbReference type="EMBL" id="CAL1238909.1"/>
    </source>
</evidence>
<feature type="domain" description="Nitroreductase" evidence="6">
    <location>
        <begin position="32"/>
        <end position="186"/>
    </location>
</feature>
<comment type="similarity">
    <text evidence="1 5">Belongs to the flavin oxidoreductase frp family.</text>
</comment>
<dbReference type="CDD" id="cd02146">
    <property type="entry name" value="NfsA-like"/>
    <property type="match status" value="1"/>
</dbReference>
<evidence type="ECO:0000259" key="6">
    <source>
        <dbReference type="Pfam" id="PF00881"/>
    </source>
</evidence>
<dbReference type="PANTHER" id="PTHR43425">
    <property type="entry name" value="OXYGEN-INSENSITIVE NADPH NITROREDUCTASE"/>
    <property type="match status" value="1"/>
</dbReference>
<evidence type="ECO:0000256" key="3">
    <source>
        <dbReference type="ARBA" id="ARBA00022643"/>
    </source>
</evidence>
<dbReference type="RefSeq" id="WP_348758516.1">
    <property type="nucleotide sequence ID" value="NZ_OZ026884.1"/>
</dbReference>
<reference evidence="7 8" key="1">
    <citation type="submission" date="2024-04" db="EMBL/GenBank/DDBJ databases">
        <authorList>
            <person name="Cremers G."/>
        </authorList>
    </citation>
    <scope>NUCLEOTIDE SEQUENCE [LARGE SCALE GENOMIC DNA]</scope>
    <source>
        <strain evidence="7">MeCH1-AG</strain>
    </source>
</reference>
<keyword evidence="5" id="KW-0521">NADP</keyword>
<organism evidence="7 8">
    <name type="scientific">Candidatus Methylocalor cossyra</name>
    <dbReference type="NCBI Taxonomy" id="3108543"/>
    <lineage>
        <taxon>Bacteria</taxon>
        <taxon>Pseudomonadati</taxon>
        <taxon>Pseudomonadota</taxon>
        <taxon>Gammaproteobacteria</taxon>
        <taxon>Methylococcales</taxon>
        <taxon>Methylococcaceae</taxon>
        <taxon>Candidatus Methylocalor</taxon>
    </lineage>
</organism>
<evidence type="ECO:0000256" key="4">
    <source>
        <dbReference type="ARBA" id="ARBA00023002"/>
    </source>
</evidence>
<dbReference type="Gene3D" id="3.40.109.10">
    <property type="entry name" value="NADH Oxidase"/>
    <property type="match status" value="1"/>
</dbReference>
<dbReference type="SUPFAM" id="SSF55469">
    <property type="entry name" value="FMN-dependent nitroreductase-like"/>
    <property type="match status" value="1"/>
</dbReference>
<evidence type="ECO:0000256" key="1">
    <source>
        <dbReference type="ARBA" id="ARBA00008366"/>
    </source>
</evidence>
<evidence type="ECO:0000313" key="8">
    <source>
        <dbReference type="Proteomes" id="UP001497493"/>
    </source>
</evidence>
<keyword evidence="8" id="KW-1185">Reference proteome</keyword>
<keyword evidence="3 5" id="KW-0288">FMN</keyword>
<dbReference type="InterPro" id="IPR016446">
    <property type="entry name" value="Flavin_OxRdtase_Frp"/>
</dbReference>
<sequence length="273" mass="29368">MNQTSHLLRARYGHDAEGGATAGNPVLEQLLSHRSVRAYASEPLPPGTVETLVAAAQSAASSSNLQVWSVVAVEDPERRRRLSVLAGDQAHIRQAPLLLAFLADLARLRRVAAQRGIAAEGLDYLETFVMATVDASLAAQNAVIAAESLGLGTVYIGALRNHPEQVAAELGLPPGVFPVFGLLVGHPDPAVTPAIKPRLPQEAVLHRETYTLESQDQAVQRYDRIMAAFYAEQDMHTAGVWSEHSARRVSGPEQLSGRARLREALNALGFALR</sequence>
<dbReference type="EMBL" id="OZ026884">
    <property type="protein sequence ID" value="CAL1238909.1"/>
    <property type="molecule type" value="Genomic_DNA"/>
</dbReference>
<dbReference type="Pfam" id="PF00881">
    <property type="entry name" value="Nitroreductase"/>
    <property type="match status" value="1"/>
</dbReference>
<name>A0ABM9NEQ0_9GAMM</name>
<keyword evidence="4 5" id="KW-0560">Oxidoreductase</keyword>
<proteinExistence type="inferred from homology"/>
<evidence type="ECO:0000256" key="5">
    <source>
        <dbReference type="PIRNR" id="PIRNR005426"/>
    </source>
</evidence>
<gene>
    <name evidence="7" type="ORF">MECH1_V1_0128</name>
</gene>
<keyword evidence="2 5" id="KW-0285">Flavoprotein</keyword>
<dbReference type="PIRSF" id="PIRSF005426">
    <property type="entry name" value="Frp"/>
    <property type="match status" value="1"/>
</dbReference>
<accession>A0ABM9NEQ0</accession>